<proteinExistence type="predicted"/>
<dbReference type="Gene3D" id="2.130.10.10">
    <property type="entry name" value="YVTN repeat-like/Quinoprotein amine dehydrogenase"/>
    <property type="match status" value="2"/>
</dbReference>
<keyword evidence="5" id="KW-1185">Reference proteome</keyword>
<evidence type="ECO:0000256" key="4">
    <source>
        <dbReference type="SAM" id="MobiDB-lite"/>
    </source>
</evidence>
<dbReference type="InterPro" id="IPR015943">
    <property type="entry name" value="WD40/YVTN_repeat-like_dom_sf"/>
</dbReference>
<dbReference type="AlphaFoldDB" id="A0A9F5JFM5"/>
<name>A0A9F5JFM5_PYTBI</name>
<evidence type="ECO:0000256" key="3">
    <source>
        <dbReference type="PROSITE-ProRule" id="PRU00221"/>
    </source>
</evidence>
<dbReference type="PROSITE" id="PS50082">
    <property type="entry name" value="WD_REPEATS_2"/>
    <property type="match status" value="2"/>
</dbReference>
<feature type="region of interest" description="Disordered" evidence="4">
    <location>
        <begin position="565"/>
        <end position="591"/>
    </location>
</feature>
<dbReference type="KEGG" id="pbi:112543037"/>
<dbReference type="InterPro" id="IPR036322">
    <property type="entry name" value="WD40_repeat_dom_sf"/>
</dbReference>
<evidence type="ECO:0000256" key="1">
    <source>
        <dbReference type="ARBA" id="ARBA00022574"/>
    </source>
</evidence>
<accession>A0A9F5JFM5</accession>
<dbReference type="OrthoDB" id="6262491at2759"/>
<feature type="repeat" description="WD" evidence="3">
    <location>
        <begin position="225"/>
        <end position="257"/>
    </location>
</feature>
<dbReference type="PROSITE" id="PS00678">
    <property type="entry name" value="WD_REPEATS_1"/>
    <property type="match status" value="1"/>
</dbReference>
<dbReference type="Pfam" id="PF00400">
    <property type="entry name" value="WD40"/>
    <property type="match status" value="2"/>
</dbReference>
<dbReference type="InterPro" id="IPR001680">
    <property type="entry name" value="WD40_rpt"/>
</dbReference>
<dbReference type="RefSeq" id="XP_025032896.1">
    <property type="nucleotide sequence ID" value="XM_025177128.1"/>
</dbReference>
<dbReference type="PANTHER" id="PTHR45532">
    <property type="entry name" value="WD REPEAT-CONTAINING PROTEIN 97"/>
    <property type="match status" value="1"/>
</dbReference>
<evidence type="ECO:0000313" key="6">
    <source>
        <dbReference type="RefSeq" id="XP_025032896.1"/>
    </source>
</evidence>
<dbReference type="CTD" id="340390"/>
<dbReference type="GeneID" id="112543037"/>
<evidence type="ECO:0000313" key="7">
    <source>
        <dbReference type="RefSeq" id="XP_025032897.1"/>
    </source>
</evidence>
<keyword evidence="1 3" id="KW-0853">WD repeat</keyword>
<evidence type="ECO:0000256" key="2">
    <source>
        <dbReference type="ARBA" id="ARBA00022737"/>
    </source>
</evidence>
<evidence type="ECO:0000313" key="5">
    <source>
        <dbReference type="Proteomes" id="UP000695026"/>
    </source>
</evidence>
<dbReference type="OMA" id="ELWWSIM"/>
<dbReference type="RefSeq" id="XP_025032897.1">
    <property type="nucleotide sequence ID" value="XM_025177129.1"/>
</dbReference>
<dbReference type="PROSITE" id="PS50294">
    <property type="entry name" value="WD_REPEATS_REGION"/>
    <property type="match status" value="1"/>
</dbReference>
<dbReference type="SMART" id="SM00320">
    <property type="entry name" value="WD40"/>
    <property type="match status" value="4"/>
</dbReference>
<sequence>MEEKEGAPLGGGQARGRQLWGLLQQGFRRAVEKMKNEEMKTAYLTHGLQHQCRIVLASPVRHVTHDSQRRAFVVLDSGNTLHLLAEDGSCRGSVKGPAPMTGVLYASQVDRFVAWDAGGLQVLDSCFQLLSQVRSPLPVRCGIYSEQLNRVVTAGDGNLALWIFRYGFRSLQCHASVSTGLGPQDVFSRLALDAGSSEPSRCFASCATGAAAFDVSRGALLAFKTELHGREITDLAYCEAIGCAITASRDTTIKVWDKEWHIQIVFVGHTGLLSSRSPTPLRRPSFLLLAPTSAAAPVTAVTIYPQRPLIFSASQDGTIRTWNLNTVDQVDQVHISEPVESLKTHTSSHVVSTSGHTLNLWKIHQLYSLYTLLGSPAKRLSCPDLRMAGNFPARVLCLCKDSTVWLLEARSGAALSVLSLEQPSQAREVAYCLPRETLFVLLEQGRVLRANTATSPMTVKRSFSSSLWESQPCCLLLYSHVVDPDKAYATWLEVAQSKGYRKKRQQAALKAQDRNRFLPILGHRNGSLSVLDWFSGRVQYTVEAHNSEPVTALAEYPAQTCLLSAGESQSSGGGSQPPGHELEGPRVGLPG</sequence>
<dbReference type="PANTHER" id="PTHR45532:SF1">
    <property type="entry name" value="WD REPEAT-CONTAINING PROTEIN 97"/>
    <property type="match status" value="1"/>
</dbReference>
<reference evidence="6 7" key="1">
    <citation type="submission" date="2025-04" db="UniProtKB">
        <authorList>
            <consortium name="RefSeq"/>
        </authorList>
    </citation>
    <scope>IDENTIFICATION</scope>
    <source>
        <tissue evidence="6 7">Liver</tissue>
    </source>
</reference>
<dbReference type="SUPFAM" id="SSF50978">
    <property type="entry name" value="WD40 repeat-like"/>
    <property type="match status" value="1"/>
</dbReference>
<gene>
    <name evidence="6 7" type="primary">WDR97</name>
</gene>
<keyword evidence="2" id="KW-0677">Repeat</keyword>
<feature type="repeat" description="WD" evidence="3">
    <location>
        <begin position="291"/>
        <end position="332"/>
    </location>
</feature>
<dbReference type="Proteomes" id="UP000695026">
    <property type="component" value="Unplaced"/>
</dbReference>
<organism evidence="5 6">
    <name type="scientific">Python bivittatus</name>
    <name type="common">Burmese python</name>
    <name type="synonym">Python molurus bivittatus</name>
    <dbReference type="NCBI Taxonomy" id="176946"/>
    <lineage>
        <taxon>Eukaryota</taxon>
        <taxon>Metazoa</taxon>
        <taxon>Chordata</taxon>
        <taxon>Craniata</taxon>
        <taxon>Vertebrata</taxon>
        <taxon>Euteleostomi</taxon>
        <taxon>Lepidosauria</taxon>
        <taxon>Squamata</taxon>
        <taxon>Bifurcata</taxon>
        <taxon>Unidentata</taxon>
        <taxon>Episquamata</taxon>
        <taxon>Toxicofera</taxon>
        <taxon>Serpentes</taxon>
        <taxon>Henophidia</taxon>
        <taxon>Pythonidae</taxon>
        <taxon>Python</taxon>
    </lineage>
</organism>
<dbReference type="InterPro" id="IPR019775">
    <property type="entry name" value="WD40_repeat_CS"/>
</dbReference>
<protein>
    <submittedName>
        <fullName evidence="6 7">WD repeat-containing protein 97 isoform X1</fullName>
    </submittedName>
</protein>